<evidence type="ECO:0000256" key="1">
    <source>
        <dbReference type="ARBA" id="ARBA00022679"/>
    </source>
</evidence>
<dbReference type="Proteomes" id="UP000297564">
    <property type="component" value="Unassembled WGS sequence"/>
</dbReference>
<dbReference type="PANTHER" id="PTHR48207:SF4">
    <property type="entry name" value="BLL6097 PROTEIN"/>
    <property type="match status" value="1"/>
</dbReference>
<dbReference type="Pfam" id="PF02515">
    <property type="entry name" value="CoA_transf_3"/>
    <property type="match status" value="1"/>
</dbReference>
<dbReference type="EMBL" id="SMLL01000006">
    <property type="protein sequence ID" value="TFY97968.1"/>
    <property type="molecule type" value="Genomic_DNA"/>
</dbReference>
<dbReference type="SUPFAM" id="SSF89796">
    <property type="entry name" value="CoA-transferase family III (CaiB/BaiF)"/>
    <property type="match status" value="1"/>
</dbReference>
<organism evidence="2 3">
    <name type="scientific">Ramlibacter rhizophilus</name>
    <dbReference type="NCBI Taxonomy" id="1781167"/>
    <lineage>
        <taxon>Bacteria</taxon>
        <taxon>Pseudomonadati</taxon>
        <taxon>Pseudomonadota</taxon>
        <taxon>Betaproteobacteria</taxon>
        <taxon>Burkholderiales</taxon>
        <taxon>Comamonadaceae</taxon>
        <taxon>Ramlibacter</taxon>
    </lineage>
</organism>
<keyword evidence="1 2" id="KW-0808">Transferase</keyword>
<dbReference type="InterPro" id="IPR003673">
    <property type="entry name" value="CoA-Trfase_fam_III"/>
</dbReference>
<gene>
    <name evidence="2" type="ORF">EZ242_16090</name>
</gene>
<accession>A0A4Z0BJ96</accession>
<dbReference type="Gene3D" id="3.30.1540.10">
    <property type="entry name" value="formyl-coa transferase, domain 3"/>
    <property type="match status" value="1"/>
</dbReference>
<dbReference type="InterPro" id="IPR050483">
    <property type="entry name" value="CoA-transferase_III_domain"/>
</dbReference>
<keyword evidence="3" id="KW-1185">Reference proteome</keyword>
<reference evidence="2 3" key="1">
    <citation type="submission" date="2019-03" db="EMBL/GenBank/DDBJ databases">
        <title>Ramlibacter rhizophilus CCTCC AB2015357, whole genome shotgun sequence.</title>
        <authorList>
            <person name="Zhang X."/>
            <person name="Feng G."/>
            <person name="Zhu H."/>
        </authorList>
    </citation>
    <scope>NUCLEOTIDE SEQUENCE [LARGE SCALE GENOMIC DNA]</scope>
    <source>
        <strain evidence="2 3">CCTCC AB2015357</strain>
    </source>
</reference>
<evidence type="ECO:0000313" key="2">
    <source>
        <dbReference type="EMBL" id="TFY97968.1"/>
    </source>
</evidence>
<dbReference type="AlphaFoldDB" id="A0A4Z0BJ96"/>
<protein>
    <submittedName>
        <fullName evidence="2">CoA transferase</fullName>
    </submittedName>
</protein>
<comment type="caution">
    <text evidence="2">The sequence shown here is derived from an EMBL/GenBank/DDBJ whole genome shotgun (WGS) entry which is preliminary data.</text>
</comment>
<sequence>MNDPMLPLQGLRVFDLSQGIAGPYASMLLAAQGADVIKVEPPEGDWIRLQRQAVRGHVPAGLSVNVGKRSLALDLKHPPAREAARFVAAGCDVVLESFRPGVVARLGLDAATLRAERPELVYCSINGFGSRGPLSGRPVIDHVAQAYCGWMSLNADAQGVPQRTRNIVLADQVTGLFASQAIASALLGRFRSGQGATLEVTLAGAMAAFLAPRIVSHVLSEGRATQVEFTVPTGDYATADGLLVLAVRTPGDVATLCTLTGCAELLQDPRFDSPAARARHGEAMREVLAQRLLERSALEWEGLLAGQGLLACAVRDIGGFLDSQAADGLDLVDQGEMPGWGPVPLVRIPGAAPWTARPRSAHPPAVGEHGAEILREAGLSAAQIEAALSPGPH</sequence>
<dbReference type="GO" id="GO:0008410">
    <property type="term" value="F:CoA-transferase activity"/>
    <property type="evidence" value="ECO:0007669"/>
    <property type="project" value="TreeGrafter"/>
</dbReference>
<dbReference type="InterPro" id="IPR023606">
    <property type="entry name" value="CoA-Trfase_III_dom_1_sf"/>
</dbReference>
<dbReference type="Gene3D" id="3.40.50.10540">
    <property type="entry name" value="Crotonobetainyl-coa:carnitine coa-transferase, domain 1"/>
    <property type="match status" value="1"/>
</dbReference>
<dbReference type="RefSeq" id="WP_135286201.1">
    <property type="nucleotide sequence ID" value="NZ_SMLL01000006.1"/>
</dbReference>
<dbReference type="InterPro" id="IPR044855">
    <property type="entry name" value="CoA-Trfase_III_dom3_sf"/>
</dbReference>
<dbReference type="OrthoDB" id="5294844at2"/>
<name>A0A4Z0BJ96_9BURK</name>
<proteinExistence type="predicted"/>
<evidence type="ECO:0000313" key="3">
    <source>
        <dbReference type="Proteomes" id="UP000297564"/>
    </source>
</evidence>
<dbReference type="PANTHER" id="PTHR48207">
    <property type="entry name" value="SUCCINATE--HYDROXYMETHYLGLUTARATE COA-TRANSFERASE"/>
    <property type="match status" value="1"/>
</dbReference>